<dbReference type="GeneID" id="115556298"/>
<feature type="signal peptide" evidence="9">
    <location>
        <begin position="1"/>
        <end position="17"/>
    </location>
</feature>
<dbReference type="AlphaFoldDB" id="A0A8C5BZZ0"/>
<dbReference type="GO" id="GO:0030116">
    <property type="term" value="F:glial cell-derived neurotrophic factor receptor binding"/>
    <property type="evidence" value="ECO:0007669"/>
    <property type="project" value="InterPro"/>
</dbReference>
<dbReference type="PANTHER" id="PTHR12173:SF8">
    <property type="entry name" value="PERSEPHIN"/>
    <property type="match status" value="1"/>
</dbReference>
<evidence type="ECO:0000256" key="4">
    <source>
        <dbReference type="ARBA" id="ARBA00022729"/>
    </source>
</evidence>
<feature type="region of interest" description="Disordered" evidence="8">
    <location>
        <begin position="69"/>
        <end position="95"/>
    </location>
</feature>
<dbReference type="PROSITE" id="PS51362">
    <property type="entry name" value="TGF_BETA_2"/>
    <property type="match status" value="1"/>
</dbReference>
<dbReference type="InterPro" id="IPR001839">
    <property type="entry name" value="TGF-b_C"/>
</dbReference>
<reference evidence="11" key="1">
    <citation type="submission" date="2025-08" db="UniProtKB">
        <authorList>
            <consortium name="Ensembl"/>
        </authorList>
    </citation>
    <scope>IDENTIFICATION</scope>
</reference>
<gene>
    <name evidence="11" type="primary">LOC115556298</name>
</gene>
<dbReference type="Ensembl" id="ENSGMOT00000066384.1">
    <property type="protein sequence ID" value="ENSGMOP00000053453.1"/>
    <property type="gene ID" value="ENSGMOG00000032565.1"/>
</dbReference>
<dbReference type="InterPro" id="IPR029034">
    <property type="entry name" value="Cystine-knot_cytokine"/>
</dbReference>
<keyword evidence="4 9" id="KW-0732">Signal</keyword>
<protein>
    <submittedName>
        <fullName evidence="11">Neurturin-like</fullName>
    </submittedName>
</protein>
<evidence type="ECO:0000256" key="2">
    <source>
        <dbReference type="ARBA" id="ARBA00009832"/>
    </source>
</evidence>
<dbReference type="GO" id="GO:0030971">
    <property type="term" value="F:receptor tyrosine kinase binding"/>
    <property type="evidence" value="ECO:0007669"/>
    <property type="project" value="InterPro"/>
</dbReference>
<dbReference type="GO" id="GO:0048731">
    <property type="term" value="P:system development"/>
    <property type="evidence" value="ECO:0007669"/>
    <property type="project" value="UniProtKB-ARBA"/>
</dbReference>
<evidence type="ECO:0000313" key="12">
    <source>
        <dbReference type="Proteomes" id="UP000694546"/>
    </source>
</evidence>
<sequence>MLWLVAFLLTLAEDVFSQGKKETPAELHIYRKLSWSAGHNALVEELTADMNNGANDPWPALDRPLLDREESSRWRRSPLAEPTSPSTSRRKTNRKKHVVFRDCRIEKKQIRVRDLGLGFDSDEIVLFKYCVGTCQGARGNYDLALKAMIENGSMSHRKVSTQPCCRPTRYETVSFMDAQTIWQTIRRLSAANCSCVG</sequence>
<evidence type="ECO:0000256" key="3">
    <source>
        <dbReference type="ARBA" id="ARBA00022525"/>
    </source>
</evidence>
<feature type="chain" id="PRO_5046570090" evidence="9">
    <location>
        <begin position="18"/>
        <end position="197"/>
    </location>
</feature>
<evidence type="ECO:0000256" key="9">
    <source>
        <dbReference type="SAM" id="SignalP"/>
    </source>
</evidence>
<dbReference type="GO" id="GO:0005576">
    <property type="term" value="C:extracellular region"/>
    <property type="evidence" value="ECO:0007669"/>
    <property type="project" value="UniProtKB-SubCell"/>
</dbReference>
<proteinExistence type="inferred from homology"/>
<keyword evidence="3" id="KW-0964">Secreted</keyword>
<dbReference type="RefSeq" id="XP_030229345.1">
    <property type="nucleotide sequence ID" value="XM_030373485.1"/>
</dbReference>
<dbReference type="Gene3D" id="2.10.90.10">
    <property type="entry name" value="Cystine-knot cytokines"/>
    <property type="match status" value="1"/>
</dbReference>
<evidence type="ECO:0000256" key="8">
    <source>
        <dbReference type="SAM" id="MobiDB-lite"/>
    </source>
</evidence>
<comment type="subcellular location">
    <subcellularLocation>
        <location evidence="1">Secreted</location>
    </subcellularLocation>
</comment>
<dbReference type="Proteomes" id="UP000694546">
    <property type="component" value="Chromosome 12"/>
</dbReference>
<keyword evidence="12" id="KW-1185">Reference proteome</keyword>
<comment type="similarity">
    <text evidence="2">Belongs to the TGF-beta family. GDNF subfamily.</text>
</comment>
<evidence type="ECO:0000256" key="1">
    <source>
        <dbReference type="ARBA" id="ARBA00004613"/>
    </source>
</evidence>
<dbReference type="InterPro" id="IPR043401">
    <property type="entry name" value="GDNF_fam"/>
</dbReference>
<accession>A0A8C5BZZ0</accession>
<dbReference type="CDD" id="cd19381">
    <property type="entry name" value="TGF_beta_Artemin"/>
    <property type="match status" value="1"/>
</dbReference>
<evidence type="ECO:0000259" key="10">
    <source>
        <dbReference type="PROSITE" id="PS51362"/>
    </source>
</evidence>
<organism evidence="11 12">
    <name type="scientific">Gadus morhua</name>
    <name type="common">Atlantic cod</name>
    <dbReference type="NCBI Taxonomy" id="8049"/>
    <lineage>
        <taxon>Eukaryota</taxon>
        <taxon>Metazoa</taxon>
        <taxon>Chordata</taxon>
        <taxon>Craniata</taxon>
        <taxon>Vertebrata</taxon>
        <taxon>Euteleostomi</taxon>
        <taxon>Actinopterygii</taxon>
        <taxon>Neopterygii</taxon>
        <taxon>Teleostei</taxon>
        <taxon>Neoteleostei</taxon>
        <taxon>Acanthomorphata</taxon>
        <taxon>Zeiogadaria</taxon>
        <taxon>Gadariae</taxon>
        <taxon>Gadiformes</taxon>
        <taxon>Gadoidei</taxon>
        <taxon>Gadidae</taxon>
        <taxon>Gadus</taxon>
    </lineage>
</organism>
<name>A0A8C5BZZ0_GADMO</name>
<dbReference type="PANTHER" id="PTHR12173">
    <property type="entry name" value="GDNF SUBFAMILY OF TGF-BETA FAMILY"/>
    <property type="match status" value="1"/>
</dbReference>
<keyword evidence="6" id="KW-1015">Disulfide bond</keyword>
<reference evidence="11" key="2">
    <citation type="submission" date="2025-09" db="UniProtKB">
        <authorList>
            <consortium name="Ensembl"/>
        </authorList>
    </citation>
    <scope>IDENTIFICATION</scope>
</reference>
<evidence type="ECO:0000256" key="5">
    <source>
        <dbReference type="ARBA" id="ARBA00023030"/>
    </source>
</evidence>
<dbReference type="GO" id="GO:0008083">
    <property type="term" value="F:growth factor activity"/>
    <property type="evidence" value="ECO:0007669"/>
    <property type="project" value="UniProtKB-KW"/>
</dbReference>
<evidence type="ECO:0000256" key="7">
    <source>
        <dbReference type="RuleBase" id="RU000354"/>
    </source>
</evidence>
<dbReference type="SUPFAM" id="SSF57501">
    <property type="entry name" value="Cystine-knot cytokines"/>
    <property type="match status" value="1"/>
</dbReference>
<feature type="domain" description="TGF-beta family profile" evidence="10">
    <location>
        <begin position="73"/>
        <end position="196"/>
    </location>
</feature>
<evidence type="ECO:0000256" key="6">
    <source>
        <dbReference type="ARBA" id="ARBA00023157"/>
    </source>
</evidence>
<dbReference type="OrthoDB" id="9936891at2759"/>
<keyword evidence="5 7" id="KW-0339">Growth factor</keyword>
<evidence type="ECO:0000313" key="11">
    <source>
        <dbReference type="Ensembl" id="ENSGMOP00000053453.1"/>
    </source>
</evidence>
<dbReference type="Pfam" id="PF00019">
    <property type="entry name" value="TGF_beta"/>
    <property type="match status" value="1"/>
</dbReference>
<dbReference type="GeneTree" id="ENSGT00950000182993"/>